<dbReference type="AlphaFoldDB" id="A0A7J9UV83"/>
<dbReference type="InterPro" id="IPR029045">
    <property type="entry name" value="ClpP/crotonase-like_dom_sf"/>
</dbReference>
<evidence type="ECO:0000313" key="1">
    <source>
        <dbReference type="EMBL" id="MPV88507.1"/>
    </source>
</evidence>
<protein>
    <submittedName>
        <fullName evidence="1">Enoyl-CoA hydratase/isomerase family protein</fullName>
    </submittedName>
</protein>
<dbReference type="Proteomes" id="UP000429644">
    <property type="component" value="Unassembled WGS sequence"/>
</dbReference>
<dbReference type="SUPFAM" id="SSF52096">
    <property type="entry name" value="ClpP/crotonase"/>
    <property type="match status" value="1"/>
</dbReference>
<reference evidence="1 2" key="1">
    <citation type="submission" date="2019-10" db="EMBL/GenBank/DDBJ databases">
        <title>Georgenia wutianyii sp. nov. and Georgenia yuyongxinii sp. nov. isolated from plateau pika (Ochotona curzoniae) in the Qinghai-Tibet plateau of China.</title>
        <authorList>
            <person name="Tian Z."/>
        </authorList>
    </citation>
    <scope>NUCLEOTIDE SEQUENCE [LARGE SCALE GENOMIC DNA]</scope>
    <source>
        <strain evidence="1 2">JCM 15130</strain>
    </source>
</reference>
<dbReference type="CDD" id="cd06558">
    <property type="entry name" value="crotonase-like"/>
    <property type="match status" value="1"/>
</dbReference>
<gene>
    <name evidence="1" type="ORF">GB882_07490</name>
</gene>
<dbReference type="PANTHER" id="PTHR43459:SF1">
    <property type="entry name" value="EG:BACN32G11.4 PROTEIN"/>
    <property type="match status" value="1"/>
</dbReference>
<dbReference type="PANTHER" id="PTHR43459">
    <property type="entry name" value="ENOYL-COA HYDRATASE"/>
    <property type="match status" value="1"/>
</dbReference>
<dbReference type="Gene3D" id="3.90.226.10">
    <property type="entry name" value="2-enoyl-CoA Hydratase, Chain A, domain 1"/>
    <property type="match status" value="1"/>
</dbReference>
<keyword evidence="2" id="KW-1185">Reference proteome</keyword>
<dbReference type="OrthoDB" id="8452484at2"/>
<dbReference type="GO" id="GO:0016853">
    <property type="term" value="F:isomerase activity"/>
    <property type="evidence" value="ECO:0007669"/>
    <property type="project" value="UniProtKB-KW"/>
</dbReference>
<sequence>MAELHEPVTYRVADGVAHIELRRPDTANALDLSLARALLAAVGRARCDDGARAVLVTGAGKRFCAGGDVGSFAAAADPESYLHQLATEADAAMRALAELSKPVVAGVHGAAAGAGLALMLSCDRVVADTGTKFAFAYPGIGLTPDCGLSYLLPRAVGQQRALSFALDGAPLPATTALAWGLITELSDDALVRARELAAALAAGPARALGESRRLLRAAWEMDRAHAGAEEARIISEMAAGPEARALITRFATR</sequence>
<dbReference type="InterPro" id="IPR001753">
    <property type="entry name" value="Enoyl-CoA_hydra/iso"/>
</dbReference>
<dbReference type="Pfam" id="PF00378">
    <property type="entry name" value="ECH_1"/>
    <property type="match status" value="1"/>
</dbReference>
<organism evidence="1 2">
    <name type="scientific">Georgenia ruanii</name>
    <dbReference type="NCBI Taxonomy" id="348442"/>
    <lineage>
        <taxon>Bacteria</taxon>
        <taxon>Bacillati</taxon>
        <taxon>Actinomycetota</taxon>
        <taxon>Actinomycetes</taxon>
        <taxon>Micrococcales</taxon>
        <taxon>Bogoriellaceae</taxon>
        <taxon>Georgenia</taxon>
    </lineage>
</organism>
<keyword evidence="1" id="KW-0413">Isomerase</keyword>
<comment type="caution">
    <text evidence="1">The sequence shown here is derived from an EMBL/GenBank/DDBJ whole genome shotgun (WGS) entry which is preliminary data.</text>
</comment>
<dbReference type="EMBL" id="WHPD01001628">
    <property type="protein sequence ID" value="MPV88507.1"/>
    <property type="molecule type" value="Genomic_DNA"/>
</dbReference>
<dbReference type="RefSeq" id="WP_152231169.1">
    <property type="nucleotide sequence ID" value="NZ_BAAAOT010000037.1"/>
</dbReference>
<name>A0A7J9UV83_9MICO</name>
<accession>A0A7J9UV83</accession>
<proteinExistence type="predicted"/>
<evidence type="ECO:0000313" key="2">
    <source>
        <dbReference type="Proteomes" id="UP000429644"/>
    </source>
</evidence>